<reference evidence="2 3" key="1">
    <citation type="submission" date="2021-05" db="EMBL/GenBank/DDBJ databases">
        <title>Genome Assembly of Synthetic Allotetraploid Brassica napus Reveals Homoeologous Exchanges between Subgenomes.</title>
        <authorList>
            <person name="Davis J.T."/>
        </authorList>
    </citation>
    <scope>NUCLEOTIDE SEQUENCE [LARGE SCALE GENOMIC DNA]</scope>
    <source>
        <strain evidence="3">cv. Da-Ae</strain>
        <tissue evidence="2">Seedling</tissue>
    </source>
</reference>
<accession>A0ABQ7XRT1</accession>
<evidence type="ECO:0000313" key="3">
    <source>
        <dbReference type="Proteomes" id="UP000824890"/>
    </source>
</evidence>
<keyword evidence="3" id="KW-1185">Reference proteome</keyword>
<comment type="caution">
    <text evidence="2">The sequence shown here is derived from an EMBL/GenBank/DDBJ whole genome shotgun (WGS) entry which is preliminary data.</text>
</comment>
<sequence>MKGNVLLLRNNLKLSPDSYELVALETQNVEHENPGEDSVDFVAATTAALGVPSPCLSKTSSFQDSPPAAVELRKLRKGDLEEETELLQALQLSQGNGPAPNAHGDSANLDSAFTFSDASPTSTLGEECVNAVAPPVCADKEPVYEGESLLGKRAEKNVDDCSSEGNGLTAKEDSFACKKALKNVNGDTAFMTATFKEFKIDSSTTGASGTWDEQNAVTNTADYLASMPDTGIEVNSDLQLAIALQQQEFEDQSPRSNPTPQPPTSIGASRLITGPQIHCVTIAGTKEQPQAAIISCSVKTGRQIL</sequence>
<dbReference type="Proteomes" id="UP000824890">
    <property type="component" value="Unassembled WGS sequence"/>
</dbReference>
<feature type="region of interest" description="Disordered" evidence="1">
    <location>
        <begin position="248"/>
        <end position="270"/>
    </location>
</feature>
<dbReference type="PANTHER" id="PTHR18063:SF6">
    <property type="entry name" value="UBIQUITIN CARBOXYL-TERMINAL HYDROLASE"/>
    <property type="match status" value="1"/>
</dbReference>
<dbReference type="PANTHER" id="PTHR18063">
    <property type="entry name" value="NF-E2 INDUCIBLE PROTEIN"/>
    <property type="match status" value="1"/>
</dbReference>
<dbReference type="EMBL" id="JAGKQM010000019">
    <property type="protein sequence ID" value="KAH0858609.1"/>
    <property type="molecule type" value="Genomic_DNA"/>
</dbReference>
<gene>
    <name evidence="2" type="ORF">HID58_086870</name>
</gene>
<evidence type="ECO:0000256" key="1">
    <source>
        <dbReference type="SAM" id="MobiDB-lite"/>
    </source>
</evidence>
<organism evidence="2 3">
    <name type="scientific">Brassica napus</name>
    <name type="common">Rape</name>
    <dbReference type="NCBI Taxonomy" id="3708"/>
    <lineage>
        <taxon>Eukaryota</taxon>
        <taxon>Viridiplantae</taxon>
        <taxon>Streptophyta</taxon>
        <taxon>Embryophyta</taxon>
        <taxon>Tracheophyta</taxon>
        <taxon>Spermatophyta</taxon>
        <taxon>Magnoliopsida</taxon>
        <taxon>eudicotyledons</taxon>
        <taxon>Gunneridae</taxon>
        <taxon>Pentapetalae</taxon>
        <taxon>rosids</taxon>
        <taxon>malvids</taxon>
        <taxon>Brassicales</taxon>
        <taxon>Brassicaceae</taxon>
        <taxon>Brassiceae</taxon>
        <taxon>Brassica</taxon>
    </lineage>
</organism>
<dbReference type="InterPro" id="IPR007518">
    <property type="entry name" value="MINDY"/>
</dbReference>
<protein>
    <submittedName>
        <fullName evidence="2">Uncharacterized protein</fullName>
    </submittedName>
</protein>
<name>A0ABQ7XRT1_BRANA</name>
<proteinExistence type="predicted"/>
<evidence type="ECO:0000313" key="2">
    <source>
        <dbReference type="EMBL" id="KAH0858609.1"/>
    </source>
</evidence>